<protein>
    <recommendedName>
        <fullName evidence="3">SWR1-complex protein 4</fullName>
    </recommendedName>
</protein>
<evidence type="ECO:0000256" key="3">
    <source>
        <dbReference type="ARBA" id="ARBA00019132"/>
    </source>
</evidence>
<keyword evidence="4" id="KW-0156">Chromatin regulator</keyword>
<dbReference type="GO" id="GO:0000122">
    <property type="term" value="P:negative regulation of transcription by RNA polymerase II"/>
    <property type="evidence" value="ECO:0007669"/>
    <property type="project" value="TreeGrafter"/>
</dbReference>
<evidence type="ECO:0000256" key="7">
    <source>
        <dbReference type="ARBA" id="ARBA00023242"/>
    </source>
</evidence>
<dbReference type="GO" id="GO:0003714">
    <property type="term" value="F:transcription corepressor activity"/>
    <property type="evidence" value="ECO:0007669"/>
    <property type="project" value="TreeGrafter"/>
</dbReference>
<feature type="compositionally biased region" description="Basic and acidic residues" evidence="9">
    <location>
        <begin position="486"/>
        <end position="498"/>
    </location>
</feature>
<evidence type="ECO:0000256" key="2">
    <source>
        <dbReference type="ARBA" id="ARBA00006918"/>
    </source>
</evidence>
<dbReference type="PANTHER" id="PTHR12855:SF10">
    <property type="entry name" value="DNA METHYLTRANSFERASE 1-ASSOCIATED PROTEIN 1"/>
    <property type="match status" value="1"/>
</dbReference>
<feature type="region of interest" description="Disordered" evidence="9">
    <location>
        <begin position="481"/>
        <end position="507"/>
    </location>
</feature>
<dbReference type="GO" id="GO:0006338">
    <property type="term" value="P:chromatin remodeling"/>
    <property type="evidence" value="ECO:0007669"/>
    <property type="project" value="InterPro"/>
</dbReference>
<feature type="compositionally biased region" description="Low complexity" evidence="9">
    <location>
        <begin position="221"/>
        <end position="252"/>
    </location>
</feature>
<dbReference type="InterPro" id="IPR027109">
    <property type="entry name" value="Swc4/Dmap1"/>
</dbReference>
<feature type="coiled-coil region" evidence="8">
    <location>
        <begin position="604"/>
        <end position="631"/>
    </location>
</feature>
<comment type="subcellular location">
    <subcellularLocation>
        <location evidence="1">Nucleus</location>
    </subcellularLocation>
</comment>
<comment type="similarity">
    <text evidence="2">Belongs to the SWC4 family.</text>
</comment>
<dbReference type="Pfam" id="PF16282">
    <property type="entry name" value="SANT_DAMP1_like"/>
    <property type="match status" value="1"/>
</dbReference>
<evidence type="ECO:0000313" key="12">
    <source>
        <dbReference type="Proteomes" id="UP000187429"/>
    </source>
</evidence>
<evidence type="ECO:0000256" key="8">
    <source>
        <dbReference type="SAM" id="Coils"/>
    </source>
</evidence>
<evidence type="ECO:0000313" key="11">
    <source>
        <dbReference type="EMBL" id="OMJ30295.1"/>
    </source>
</evidence>
<proteinExistence type="inferred from homology"/>
<keyword evidence="8" id="KW-0175">Coiled coil</keyword>
<evidence type="ECO:0000256" key="4">
    <source>
        <dbReference type="ARBA" id="ARBA00022853"/>
    </source>
</evidence>
<feature type="compositionally biased region" description="Polar residues" evidence="9">
    <location>
        <begin position="11"/>
        <end position="22"/>
    </location>
</feature>
<dbReference type="GO" id="GO:0000812">
    <property type="term" value="C:Swr1 complex"/>
    <property type="evidence" value="ECO:0007669"/>
    <property type="project" value="TreeGrafter"/>
</dbReference>
<dbReference type="PANTHER" id="PTHR12855">
    <property type="entry name" value="DNA METHYLTRANSFERASE 1-ASSOCIATED PROTEIN 1 FAMILY MEMBER"/>
    <property type="match status" value="1"/>
</dbReference>
<dbReference type="Proteomes" id="UP000187429">
    <property type="component" value="Unassembled WGS sequence"/>
</dbReference>
<dbReference type="OrthoDB" id="19740at2759"/>
<organism evidence="11 12">
    <name type="scientific">Smittium culicis</name>
    <dbReference type="NCBI Taxonomy" id="133412"/>
    <lineage>
        <taxon>Eukaryota</taxon>
        <taxon>Fungi</taxon>
        <taxon>Fungi incertae sedis</taxon>
        <taxon>Zoopagomycota</taxon>
        <taxon>Kickxellomycotina</taxon>
        <taxon>Harpellomycetes</taxon>
        <taxon>Harpellales</taxon>
        <taxon>Legeriomycetaceae</taxon>
        <taxon>Smittium</taxon>
    </lineage>
</organism>
<gene>
    <name evidence="11" type="ORF">AYI69_g163</name>
</gene>
<feature type="domain" description="DAMP1 SANT/Myb-like" evidence="10">
    <location>
        <begin position="106"/>
        <end position="169"/>
    </location>
</feature>
<evidence type="ECO:0000256" key="5">
    <source>
        <dbReference type="ARBA" id="ARBA00023015"/>
    </source>
</evidence>
<accession>A0A1R1YTV7</accession>
<sequence>MNSKDLRQVMNFVSKSQDQPQYDDSHKHTFAKEKNPKKPPGMNRELFNLFDHDKLDIPISLPIIKPMPKLPSKSSKWILKNSTSTARKDQMSFRHWSKDSEYDTDYHFSKYNAIINIPTFTKEDYDTYLSDPDWSYDETIYLFQLCKDFDLRFILIHDRYAYLRKLNSTLHQPPTPSLEHKPLLGNLHSETPTKATTSTDTPAAATITTAADTSPKASSETDTATVTAAADNLSAPESSTLETSTESSGLASKEPEIPTDDSTKSKIADIESKIIDIENKIIGIEADIIDNTQNKINNSENKSDNSSLAISDNSAEIKADSLNDLANDAKTISDLCVNNKKSRSIEDLKDRYYSISKKMVEVPALRKKYNFMGLDQSSSSQKRALSLLSYNKPREEKRKKLLIELFNRSDDQIKEEQMLLIELDRIISQQQQISKLREYNMQLLVPFEETVPSISSVEPNAPEIINEIFFSSISATKKKLSISKESTTDKKGTQDANKKPSSQTKFKDQHLKITRLNKDPSSLITTNYELVDIPNYAYPAQIPKRDMKLGPGAFLRSEKISNIGKLKNEQMQLILDHLGVSCANSLWPRPFMPTSGVCDRFDTVQSLILQLLELKKLCDKTEAELATYRKH</sequence>
<keyword evidence="6" id="KW-0804">Transcription</keyword>
<evidence type="ECO:0000256" key="1">
    <source>
        <dbReference type="ARBA" id="ARBA00004123"/>
    </source>
</evidence>
<feature type="region of interest" description="Disordered" evidence="9">
    <location>
        <begin position="1"/>
        <end position="43"/>
    </location>
</feature>
<comment type="caution">
    <text evidence="11">The sequence shown here is derived from an EMBL/GenBank/DDBJ whole genome shotgun (WGS) entry which is preliminary data.</text>
</comment>
<dbReference type="AlphaFoldDB" id="A0A1R1YTV7"/>
<keyword evidence="12" id="KW-1185">Reference proteome</keyword>
<dbReference type="GO" id="GO:0006281">
    <property type="term" value="P:DNA repair"/>
    <property type="evidence" value="ECO:0007669"/>
    <property type="project" value="InterPro"/>
</dbReference>
<dbReference type="Gene3D" id="1.10.10.60">
    <property type="entry name" value="Homeodomain-like"/>
    <property type="match status" value="1"/>
</dbReference>
<dbReference type="InterPro" id="IPR032563">
    <property type="entry name" value="DAMP1_SANT-like"/>
</dbReference>
<feature type="compositionally biased region" description="Low complexity" evidence="9">
    <location>
        <begin position="192"/>
        <end position="214"/>
    </location>
</feature>
<evidence type="ECO:0000256" key="9">
    <source>
        <dbReference type="SAM" id="MobiDB-lite"/>
    </source>
</evidence>
<feature type="compositionally biased region" description="Basic and acidic residues" evidence="9">
    <location>
        <begin position="253"/>
        <end position="265"/>
    </location>
</feature>
<dbReference type="GO" id="GO:0035267">
    <property type="term" value="C:NuA4 histone acetyltransferase complex"/>
    <property type="evidence" value="ECO:0007669"/>
    <property type="project" value="InterPro"/>
</dbReference>
<keyword evidence="7" id="KW-0539">Nucleus</keyword>
<feature type="compositionally biased region" description="Basic and acidic residues" evidence="9">
    <location>
        <begin position="23"/>
        <end position="36"/>
    </location>
</feature>
<evidence type="ECO:0000259" key="10">
    <source>
        <dbReference type="Pfam" id="PF16282"/>
    </source>
</evidence>
<feature type="region of interest" description="Disordered" evidence="9">
    <location>
        <begin position="171"/>
        <end position="265"/>
    </location>
</feature>
<evidence type="ECO:0000256" key="6">
    <source>
        <dbReference type="ARBA" id="ARBA00023163"/>
    </source>
</evidence>
<reference evidence="12" key="1">
    <citation type="submission" date="2017-01" db="EMBL/GenBank/DDBJ databases">
        <authorList>
            <person name="Wang Y."/>
            <person name="White M."/>
            <person name="Kvist S."/>
            <person name="Moncalvo J.-M."/>
        </authorList>
    </citation>
    <scope>NUCLEOTIDE SEQUENCE [LARGE SCALE GENOMIC DNA]</scope>
    <source>
        <strain evidence="12">ID-206-W2</strain>
    </source>
</reference>
<dbReference type="EMBL" id="LSSM01000034">
    <property type="protein sequence ID" value="OMJ30295.1"/>
    <property type="molecule type" value="Genomic_DNA"/>
</dbReference>
<name>A0A1R1YTV7_9FUNG</name>
<keyword evidence="5" id="KW-0805">Transcription regulation</keyword>